<feature type="region of interest" description="Disordered" evidence="1">
    <location>
        <begin position="1"/>
        <end position="92"/>
    </location>
</feature>
<reference evidence="2 3" key="1">
    <citation type="submission" date="2023-07" db="EMBL/GenBank/DDBJ databases">
        <title>Comparative genomics of wheat-associated soil bacteria to identify genetic determinants of phenazine resistance.</title>
        <authorList>
            <person name="Mouncey N."/>
        </authorList>
    </citation>
    <scope>NUCLEOTIDE SEQUENCE [LARGE SCALE GENOMIC DNA]</scope>
    <source>
        <strain evidence="2 3">W4I19-2</strain>
    </source>
</reference>
<feature type="compositionally biased region" description="Low complexity" evidence="1">
    <location>
        <begin position="28"/>
        <end position="38"/>
    </location>
</feature>
<accession>A0ABU0Q661</accession>
<feature type="compositionally biased region" description="Basic and acidic residues" evidence="1">
    <location>
        <begin position="79"/>
        <end position="92"/>
    </location>
</feature>
<organism evidence="2 3">
    <name type="scientific">Streptomyces achromogenes</name>
    <dbReference type="NCBI Taxonomy" id="67255"/>
    <lineage>
        <taxon>Bacteria</taxon>
        <taxon>Bacillati</taxon>
        <taxon>Actinomycetota</taxon>
        <taxon>Actinomycetes</taxon>
        <taxon>Kitasatosporales</taxon>
        <taxon>Streptomycetaceae</taxon>
        <taxon>Streptomyces</taxon>
    </lineage>
</organism>
<dbReference type="Proteomes" id="UP001243364">
    <property type="component" value="Unassembled WGS sequence"/>
</dbReference>
<comment type="caution">
    <text evidence="2">The sequence shown here is derived from an EMBL/GenBank/DDBJ whole genome shotgun (WGS) entry which is preliminary data.</text>
</comment>
<evidence type="ECO:0000256" key="1">
    <source>
        <dbReference type="SAM" id="MobiDB-lite"/>
    </source>
</evidence>
<sequence length="144" mass="14682">MSTPPRSPLEGQPPATTGPHPAQPTAPPAAVGEPEGAARQGVLSVLPRSKRFPAGSARRGTADPTPERPGIRIYAPPLYRDHDDGARWSKRPGDTPTAAYACSCGLTGTATGLPKVAALAAEYDAHKAACTGAPVPLTEGRTAA</sequence>
<dbReference type="EMBL" id="JAUSYA010000001">
    <property type="protein sequence ID" value="MDQ0685631.1"/>
    <property type="molecule type" value="Genomic_DNA"/>
</dbReference>
<proteinExistence type="predicted"/>
<evidence type="ECO:0000313" key="2">
    <source>
        <dbReference type="EMBL" id="MDQ0685631.1"/>
    </source>
</evidence>
<protein>
    <submittedName>
        <fullName evidence="2">Uncharacterized protein</fullName>
    </submittedName>
</protein>
<keyword evidence="3" id="KW-1185">Reference proteome</keyword>
<gene>
    <name evidence="2" type="ORF">QFZ56_004594</name>
</gene>
<name>A0ABU0Q661_STRAH</name>
<evidence type="ECO:0000313" key="3">
    <source>
        <dbReference type="Proteomes" id="UP001243364"/>
    </source>
</evidence>
<dbReference type="RefSeq" id="WP_307045267.1">
    <property type="nucleotide sequence ID" value="NZ_JAUSYA010000001.1"/>
</dbReference>